<dbReference type="AlphaFoldDB" id="A0A438IDQ4"/>
<organism evidence="1 2">
    <name type="scientific">Vitis vinifera</name>
    <name type="common">Grape</name>
    <dbReference type="NCBI Taxonomy" id="29760"/>
    <lineage>
        <taxon>Eukaryota</taxon>
        <taxon>Viridiplantae</taxon>
        <taxon>Streptophyta</taxon>
        <taxon>Embryophyta</taxon>
        <taxon>Tracheophyta</taxon>
        <taxon>Spermatophyta</taxon>
        <taxon>Magnoliopsida</taxon>
        <taxon>eudicotyledons</taxon>
        <taxon>Gunneridae</taxon>
        <taxon>Pentapetalae</taxon>
        <taxon>rosids</taxon>
        <taxon>Vitales</taxon>
        <taxon>Vitaceae</taxon>
        <taxon>Viteae</taxon>
        <taxon>Vitis</taxon>
    </lineage>
</organism>
<protein>
    <submittedName>
        <fullName evidence="1">Uncharacterized protein</fullName>
    </submittedName>
</protein>
<comment type="caution">
    <text evidence="1">The sequence shown here is derived from an EMBL/GenBank/DDBJ whole genome shotgun (WGS) entry which is preliminary data.</text>
</comment>
<gene>
    <name evidence="1" type="ORF">CK203_034599</name>
</gene>
<evidence type="ECO:0000313" key="2">
    <source>
        <dbReference type="Proteomes" id="UP000288805"/>
    </source>
</evidence>
<dbReference type="Proteomes" id="UP000288805">
    <property type="component" value="Unassembled WGS sequence"/>
</dbReference>
<sequence length="64" mass="7302">MEDMNLSLLKLECFSKKNESSIMSIAVVCRVHLLQIIHGMALRMEGARCILPVYIGALFWRSSF</sequence>
<accession>A0A438IDQ4</accession>
<name>A0A438IDQ4_VITVI</name>
<dbReference type="EMBL" id="QGNW01000118">
    <property type="protein sequence ID" value="RVW94824.1"/>
    <property type="molecule type" value="Genomic_DNA"/>
</dbReference>
<evidence type="ECO:0000313" key="1">
    <source>
        <dbReference type="EMBL" id="RVW94824.1"/>
    </source>
</evidence>
<proteinExistence type="predicted"/>
<reference evidence="1 2" key="1">
    <citation type="journal article" date="2018" name="PLoS Genet.">
        <title>Population sequencing reveals clonal diversity and ancestral inbreeding in the grapevine cultivar Chardonnay.</title>
        <authorList>
            <person name="Roach M.J."/>
            <person name="Johnson D.L."/>
            <person name="Bohlmann J."/>
            <person name="van Vuuren H.J."/>
            <person name="Jones S.J."/>
            <person name="Pretorius I.S."/>
            <person name="Schmidt S.A."/>
            <person name="Borneman A.R."/>
        </authorList>
    </citation>
    <scope>NUCLEOTIDE SEQUENCE [LARGE SCALE GENOMIC DNA]</scope>
    <source>
        <strain evidence="2">cv. Chardonnay</strain>
        <tissue evidence="1">Leaf</tissue>
    </source>
</reference>